<evidence type="ECO:0000256" key="8">
    <source>
        <dbReference type="SAM" id="MobiDB-lite"/>
    </source>
</evidence>
<evidence type="ECO:0000259" key="9">
    <source>
        <dbReference type="PROSITE" id="PS50196"/>
    </source>
</evidence>
<evidence type="ECO:0000256" key="1">
    <source>
        <dbReference type="ARBA" id="ARBA00004567"/>
    </source>
</evidence>
<dbReference type="EMBL" id="NHTK01001378">
    <property type="protein sequence ID" value="PPQ98722.1"/>
    <property type="molecule type" value="Genomic_DNA"/>
</dbReference>
<dbReference type="AlphaFoldDB" id="A0A409Y6Q3"/>
<evidence type="ECO:0000256" key="3">
    <source>
        <dbReference type="ARBA" id="ARBA00022816"/>
    </source>
</evidence>
<dbReference type="PANTHER" id="PTHR38697">
    <property type="entry name" value="NUCLEAR PORE COMPLEX PROTEIN SIMILAR TO S. CEREVISIAE NUP2 (EUROFUNG)"/>
    <property type="match status" value="1"/>
</dbReference>
<accession>A0A409Y6Q3</accession>
<dbReference type="GO" id="GO:0005643">
    <property type="term" value="C:nuclear pore"/>
    <property type="evidence" value="ECO:0007669"/>
    <property type="project" value="UniProtKB-SubCell"/>
</dbReference>
<dbReference type="InterPro" id="IPR015007">
    <property type="entry name" value="NUP2/50/61"/>
</dbReference>
<dbReference type="FunCoup" id="A0A409Y6Q3">
    <property type="interactions" value="105"/>
</dbReference>
<dbReference type="OrthoDB" id="185618at2759"/>
<feature type="compositionally biased region" description="Low complexity" evidence="8">
    <location>
        <begin position="143"/>
        <end position="163"/>
    </location>
</feature>
<dbReference type="InterPro" id="IPR000156">
    <property type="entry name" value="Ran_bind_dom"/>
</dbReference>
<dbReference type="Proteomes" id="UP000284842">
    <property type="component" value="Unassembled WGS sequence"/>
</dbReference>
<dbReference type="GO" id="GO:0015031">
    <property type="term" value="P:protein transport"/>
    <property type="evidence" value="ECO:0007669"/>
    <property type="project" value="UniProtKB-KW"/>
</dbReference>
<reference evidence="10 11" key="1">
    <citation type="journal article" date="2018" name="Evol. Lett.">
        <title>Horizontal gene cluster transfer increased hallucinogenic mushroom diversity.</title>
        <authorList>
            <person name="Reynolds H.T."/>
            <person name="Vijayakumar V."/>
            <person name="Gluck-Thaler E."/>
            <person name="Korotkin H.B."/>
            <person name="Matheny P.B."/>
            <person name="Slot J.C."/>
        </authorList>
    </citation>
    <scope>NUCLEOTIDE SEQUENCE [LARGE SCALE GENOMIC DNA]</scope>
    <source>
        <strain evidence="10 11">2629</strain>
    </source>
</reference>
<keyword evidence="4" id="KW-0653">Protein transport</keyword>
<keyword evidence="5" id="KW-0811">Translocation</keyword>
<name>A0A409Y6Q3_9AGAR</name>
<keyword evidence="6" id="KW-0906">Nuclear pore complex</keyword>
<gene>
    <name evidence="10" type="ORF">CVT24_003430</name>
</gene>
<organism evidence="10 11">
    <name type="scientific">Panaeolus cyanescens</name>
    <dbReference type="NCBI Taxonomy" id="181874"/>
    <lineage>
        <taxon>Eukaryota</taxon>
        <taxon>Fungi</taxon>
        <taxon>Dikarya</taxon>
        <taxon>Basidiomycota</taxon>
        <taxon>Agaricomycotina</taxon>
        <taxon>Agaricomycetes</taxon>
        <taxon>Agaricomycetidae</taxon>
        <taxon>Agaricales</taxon>
        <taxon>Agaricineae</taxon>
        <taxon>Galeropsidaceae</taxon>
        <taxon>Panaeolus</taxon>
    </lineage>
</organism>
<comment type="caution">
    <text evidence="10">The sequence shown here is derived from an EMBL/GenBank/DDBJ whole genome shotgun (WGS) entry which is preliminary data.</text>
</comment>
<evidence type="ECO:0000256" key="4">
    <source>
        <dbReference type="ARBA" id="ARBA00022927"/>
    </source>
</evidence>
<evidence type="ECO:0000256" key="6">
    <source>
        <dbReference type="ARBA" id="ARBA00023132"/>
    </source>
</evidence>
<protein>
    <recommendedName>
        <fullName evidence="9">RanBD1 domain-containing protein</fullName>
    </recommendedName>
</protein>
<dbReference type="PROSITE" id="PS50196">
    <property type="entry name" value="RANBD1"/>
    <property type="match status" value="1"/>
</dbReference>
<dbReference type="Pfam" id="PF08911">
    <property type="entry name" value="NUP50"/>
    <property type="match status" value="1"/>
</dbReference>
<proteinExistence type="predicted"/>
<feature type="compositionally biased region" description="Low complexity" evidence="8">
    <location>
        <begin position="100"/>
        <end position="133"/>
    </location>
</feature>
<dbReference type="SUPFAM" id="SSF50729">
    <property type="entry name" value="PH domain-like"/>
    <property type="match status" value="1"/>
</dbReference>
<dbReference type="InterPro" id="IPR053074">
    <property type="entry name" value="NPC_Nucleoporin"/>
</dbReference>
<evidence type="ECO:0000313" key="10">
    <source>
        <dbReference type="EMBL" id="PPQ98722.1"/>
    </source>
</evidence>
<dbReference type="Pfam" id="PF00638">
    <property type="entry name" value="Ran_BP1"/>
    <property type="match status" value="1"/>
</dbReference>
<evidence type="ECO:0000313" key="11">
    <source>
        <dbReference type="Proteomes" id="UP000284842"/>
    </source>
</evidence>
<keyword evidence="3" id="KW-0509">mRNA transport</keyword>
<feature type="compositionally biased region" description="Polar residues" evidence="8">
    <location>
        <begin position="325"/>
        <end position="341"/>
    </location>
</feature>
<feature type="compositionally biased region" description="Low complexity" evidence="8">
    <location>
        <begin position="60"/>
        <end position="77"/>
    </location>
</feature>
<dbReference type="STRING" id="181874.A0A409Y6Q3"/>
<feature type="region of interest" description="Disordered" evidence="8">
    <location>
        <begin position="371"/>
        <end position="539"/>
    </location>
</feature>
<feature type="domain" description="RanBD1" evidence="9">
    <location>
        <begin position="532"/>
        <end position="650"/>
    </location>
</feature>
<evidence type="ECO:0000256" key="7">
    <source>
        <dbReference type="ARBA" id="ARBA00023242"/>
    </source>
</evidence>
<sequence length="655" mass="67437">MKRGADVQLTKDSTDPRDDDDEPGTGMNKASADELSKRKIRALPKRASAVSAPQPSSIFGGLSSAPAPASGATATTSIFGTTPSSSGSLFSLPTGGSKPFTFTASAPTTTSTSQTSQSTFSSSFTTPAASSTSKMFESILAKTAPSPNPSATTSTSTSSFPSSGLDEQLVDIYKRLRGLNVSLSETVRKAIEEDVFVDLTGIFDKYKMNRNEIQTKLENFKGKEVKSDNAASTSTPAAPKLALPPAPITFASFGGKPFTPPVSSAAAPSNPTKSVFPEFKPPSTTSSFGEFKPPSTSNASSSNLFGLKPSAPIKEREEEKPAASGDSTSTPPTNSFFGNTSGKSSFTFGASNSTGSSSFFGSSSTSAPSNFFAAPAGTSKLAGETTPAPSGFFSLTPKPAENSSTSTSTTNIFGGSVFGKPASTPSSGNIFGSGPTSTGTSATSSSSSTPIFGAPKPPVQSSFSFGTPASSETKPSASESLAPSAAASNAAEGSNSARSTPATDATAEGGEGGEGSELGLNTPNPHDLEGKGEEDEETVHSVKLKAYRLKKDESGASKWAELGLGFLRLKKHKETGNRRVLLRNSANGRILLNFRVYAGLNPTVMATKKGLSFIGHDEGQATSYLVRLPNEEATTQLKAALDREIEFVKAKSSDS</sequence>
<keyword evidence="11" id="KW-1185">Reference proteome</keyword>
<feature type="compositionally biased region" description="Low complexity" evidence="8">
    <location>
        <begin position="430"/>
        <end position="454"/>
    </location>
</feature>
<dbReference type="CDD" id="cd13170">
    <property type="entry name" value="RanBD_NUP50"/>
    <property type="match status" value="1"/>
</dbReference>
<feature type="compositionally biased region" description="Low complexity" evidence="8">
    <location>
        <begin position="475"/>
        <end position="499"/>
    </location>
</feature>
<dbReference type="GO" id="GO:0051028">
    <property type="term" value="P:mRNA transport"/>
    <property type="evidence" value="ECO:0007669"/>
    <property type="project" value="UniProtKB-KW"/>
</dbReference>
<dbReference type="InterPro" id="IPR011993">
    <property type="entry name" value="PH-like_dom_sf"/>
</dbReference>
<comment type="subcellular location">
    <subcellularLocation>
        <location evidence="1">Nucleus</location>
        <location evidence="1">Nuclear pore complex</location>
    </subcellularLocation>
</comment>
<keyword evidence="7" id="KW-0539">Nucleus</keyword>
<evidence type="ECO:0000256" key="5">
    <source>
        <dbReference type="ARBA" id="ARBA00023010"/>
    </source>
</evidence>
<feature type="region of interest" description="Disordered" evidence="8">
    <location>
        <begin position="1"/>
        <end position="164"/>
    </location>
</feature>
<dbReference type="Gene3D" id="2.30.29.30">
    <property type="entry name" value="Pleckstrin-homology domain (PH domain)/Phosphotyrosine-binding domain (PTB)"/>
    <property type="match status" value="1"/>
</dbReference>
<feature type="compositionally biased region" description="Polar residues" evidence="8">
    <location>
        <begin position="282"/>
        <end position="304"/>
    </location>
</feature>
<feature type="compositionally biased region" description="Polar residues" evidence="8">
    <location>
        <begin position="459"/>
        <end position="474"/>
    </location>
</feature>
<dbReference type="InParanoid" id="A0A409Y6Q3"/>
<dbReference type="SMART" id="SM00160">
    <property type="entry name" value="RanBD"/>
    <property type="match status" value="1"/>
</dbReference>
<feature type="compositionally biased region" description="Polar residues" evidence="8">
    <location>
        <begin position="78"/>
        <end position="91"/>
    </location>
</feature>
<evidence type="ECO:0000256" key="2">
    <source>
        <dbReference type="ARBA" id="ARBA00022448"/>
    </source>
</evidence>
<feature type="region of interest" description="Disordered" evidence="8">
    <location>
        <begin position="261"/>
        <end position="341"/>
    </location>
</feature>
<dbReference type="PANTHER" id="PTHR38697:SF1">
    <property type="entry name" value="NUCLEAR PORE COMPLEX PROTEIN SIMILAR TO S. CEREVISIAE NUP2 (EUROFUNG)"/>
    <property type="match status" value="1"/>
</dbReference>
<keyword evidence="2" id="KW-0813">Transport</keyword>